<keyword evidence="3" id="KW-0378">Hydrolase</keyword>
<comment type="caution">
    <text evidence="3">The sequence shown here is derived from an EMBL/GenBank/DDBJ whole genome shotgun (WGS) entry which is preliminary data.</text>
</comment>
<dbReference type="SUPFAM" id="SSF53474">
    <property type="entry name" value="alpha/beta-Hydrolases"/>
    <property type="match status" value="1"/>
</dbReference>
<feature type="signal peptide" evidence="1">
    <location>
        <begin position="1"/>
        <end position="23"/>
    </location>
</feature>
<feature type="chain" id="PRO_5036688346" evidence="1">
    <location>
        <begin position="24"/>
        <end position="261"/>
    </location>
</feature>
<dbReference type="InterPro" id="IPR050261">
    <property type="entry name" value="FrsA_esterase"/>
</dbReference>
<organism evidence="3 4">
    <name type="scientific">Salinarimonas ramus</name>
    <dbReference type="NCBI Taxonomy" id="690164"/>
    <lineage>
        <taxon>Bacteria</taxon>
        <taxon>Pseudomonadati</taxon>
        <taxon>Pseudomonadota</taxon>
        <taxon>Alphaproteobacteria</taxon>
        <taxon>Hyphomicrobiales</taxon>
        <taxon>Salinarimonadaceae</taxon>
        <taxon>Salinarimonas</taxon>
    </lineage>
</organism>
<dbReference type="PANTHER" id="PTHR22946">
    <property type="entry name" value="DIENELACTONE HYDROLASE DOMAIN-CONTAINING PROTEIN-RELATED"/>
    <property type="match status" value="1"/>
</dbReference>
<name>A0A917V5H7_9HYPH</name>
<feature type="domain" description="Dienelactone hydrolase" evidence="2">
    <location>
        <begin position="58"/>
        <end position="258"/>
    </location>
</feature>
<keyword evidence="4" id="KW-1185">Reference proteome</keyword>
<dbReference type="InterPro" id="IPR029058">
    <property type="entry name" value="AB_hydrolase_fold"/>
</dbReference>
<dbReference type="PANTHER" id="PTHR22946:SF0">
    <property type="entry name" value="DIENELACTONE HYDROLASE DOMAIN-CONTAINING PROTEIN"/>
    <property type="match status" value="1"/>
</dbReference>
<gene>
    <name evidence="3" type="ORF">GCM10011322_29350</name>
</gene>
<dbReference type="PROSITE" id="PS51318">
    <property type="entry name" value="TAT"/>
    <property type="match status" value="1"/>
</dbReference>
<keyword evidence="1" id="KW-0732">Signal</keyword>
<evidence type="ECO:0000313" key="3">
    <source>
        <dbReference type="EMBL" id="GGK40323.1"/>
    </source>
</evidence>
<accession>A0A917V5H7</accession>
<dbReference type="Gene3D" id="3.40.50.1820">
    <property type="entry name" value="alpha/beta hydrolase"/>
    <property type="match status" value="1"/>
</dbReference>
<dbReference type="GO" id="GO:0016787">
    <property type="term" value="F:hydrolase activity"/>
    <property type="evidence" value="ECO:0007669"/>
    <property type="project" value="UniProtKB-KW"/>
</dbReference>
<protein>
    <submittedName>
        <fullName evidence="3">Dienelactone hydrolase</fullName>
    </submittedName>
</protein>
<evidence type="ECO:0000313" key="4">
    <source>
        <dbReference type="Proteomes" id="UP000600449"/>
    </source>
</evidence>
<dbReference type="InterPro" id="IPR006311">
    <property type="entry name" value="TAT_signal"/>
</dbReference>
<dbReference type="InterPro" id="IPR002925">
    <property type="entry name" value="Dienelactn_hydro"/>
</dbReference>
<reference evidence="3 4" key="1">
    <citation type="journal article" date="2014" name="Int. J. Syst. Evol. Microbiol.">
        <title>Complete genome sequence of Corynebacterium casei LMG S-19264T (=DSM 44701T), isolated from a smear-ripened cheese.</title>
        <authorList>
            <consortium name="US DOE Joint Genome Institute (JGI-PGF)"/>
            <person name="Walter F."/>
            <person name="Albersmeier A."/>
            <person name="Kalinowski J."/>
            <person name="Ruckert C."/>
        </authorList>
    </citation>
    <scope>NUCLEOTIDE SEQUENCE [LARGE SCALE GENOMIC DNA]</scope>
    <source>
        <strain evidence="3 4">CGMCC 1.9161</strain>
    </source>
</reference>
<sequence>MTRILTRHTALTLAAGLAGTVLAAGAAQAQIRTESVVYEVDGQPYEGFLAVNEGFAEDRPLVLVIHDWDGLGDYEERRATMLAELGFAAFAVDLYGEGVRPTTTEESRAQSGALYADREAMRARLMAGLETASAQAGVNADAAAVIGYCFGGAAVLEFARAGADLDAFVSFHGGLQAPEGATWDAMQGDLLVLHGSADPVSGMEDIATLAATLNDAAIDYRMEIYGGARHSFTVWGSGDYDPQADLQSWNEMLTFLDERLR</sequence>
<dbReference type="EMBL" id="BMMF01000008">
    <property type="protein sequence ID" value="GGK40323.1"/>
    <property type="molecule type" value="Genomic_DNA"/>
</dbReference>
<dbReference type="AlphaFoldDB" id="A0A917V5H7"/>
<dbReference type="Proteomes" id="UP000600449">
    <property type="component" value="Unassembled WGS sequence"/>
</dbReference>
<evidence type="ECO:0000259" key="2">
    <source>
        <dbReference type="Pfam" id="PF01738"/>
    </source>
</evidence>
<proteinExistence type="predicted"/>
<dbReference type="Pfam" id="PF01738">
    <property type="entry name" value="DLH"/>
    <property type="match status" value="1"/>
</dbReference>
<evidence type="ECO:0000256" key="1">
    <source>
        <dbReference type="SAM" id="SignalP"/>
    </source>
</evidence>
<dbReference type="RefSeq" id="WP_188913972.1">
    <property type="nucleotide sequence ID" value="NZ_BMMF01000008.1"/>
</dbReference>